<dbReference type="SMART" id="SM00283">
    <property type="entry name" value="MA"/>
    <property type="match status" value="1"/>
</dbReference>
<dbReference type="PANTHER" id="PTHR32089">
    <property type="entry name" value="METHYL-ACCEPTING CHEMOTAXIS PROTEIN MCPB"/>
    <property type="match status" value="1"/>
</dbReference>
<dbReference type="InterPro" id="IPR029151">
    <property type="entry name" value="Sensor-like_sf"/>
</dbReference>
<dbReference type="GO" id="GO:0006935">
    <property type="term" value="P:chemotaxis"/>
    <property type="evidence" value="ECO:0007669"/>
    <property type="project" value="UniProtKB-KW"/>
</dbReference>
<evidence type="ECO:0000259" key="10">
    <source>
        <dbReference type="PROSITE" id="PS50111"/>
    </source>
</evidence>
<dbReference type="SUPFAM" id="SSF58104">
    <property type="entry name" value="Methyl-accepting chemotaxis protein (MCP) signaling domain"/>
    <property type="match status" value="1"/>
</dbReference>
<evidence type="ECO:0000256" key="7">
    <source>
        <dbReference type="ARBA" id="ARBA00023224"/>
    </source>
</evidence>
<keyword evidence="5 9" id="KW-1133">Transmembrane helix</keyword>
<dbReference type="AlphaFoldDB" id="A0A1U7M503"/>
<evidence type="ECO:0000256" key="2">
    <source>
        <dbReference type="ARBA" id="ARBA00022475"/>
    </source>
</evidence>
<dbReference type="CDD" id="cd12914">
    <property type="entry name" value="PDC1_DGC_like"/>
    <property type="match status" value="1"/>
</dbReference>
<proteinExistence type="predicted"/>
<name>A0A1U7M503_TISCR</name>
<keyword evidence="3" id="KW-0145">Chemotaxis</keyword>
<keyword evidence="6 9" id="KW-0472">Membrane</keyword>
<keyword evidence="7 8" id="KW-0807">Transducer</keyword>
<evidence type="ECO:0000313" key="12">
    <source>
        <dbReference type="Proteomes" id="UP000186112"/>
    </source>
</evidence>
<dbReference type="Gene3D" id="3.30.450.20">
    <property type="entry name" value="PAS domain"/>
    <property type="match status" value="1"/>
</dbReference>
<gene>
    <name evidence="11" type="primary">mcpA_2</name>
    <name evidence="11" type="ORF">TICRE_17530</name>
</gene>
<comment type="subcellular location">
    <subcellularLocation>
        <location evidence="1">Cell membrane</location>
        <topology evidence="1">Multi-pass membrane protein</topology>
    </subcellularLocation>
</comment>
<evidence type="ECO:0000256" key="3">
    <source>
        <dbReference type="ARBA" id="ARBA00022500"/>
    </source>
</evidence>
<evidence type="ECO:0000256" key="1">
    <source>
        <dbReference type="ARBA" id="ARBA00004651"/>
    </source>
</evidence>
<keyword evidence="4 9" id="KW-0812">Transmembrane</keyword>
<reference evidence="11 12" key="1">
    <citation type="submission" date="2016-02" db="EMBL/GenBank/DDBJ databases">
        <title>Genome sequence of Tissierella creatinophila DSM 6911.</title>
        <authorList>
            <person name="Poehlein A."/>
            <person name="Daniel R."/>
        </authorList>
    </citation>
    <scope>NUCLEOTIDE SEQUENCE [LARGE SCALE GENOMIC DNA]</scope>
    <source>
        <strain evidence="11 12">DSM 6911</strain>
    </source>
</reference>
<dbReference type="EMBL" id="LTDM01000032">
    <property type="protein sequence ID" value="OLS02366.1"/>
    <property type="molecule type" value="Genomic_DNA"/>
</dbReference>
<accession>A0A1U7M503</accession>
<dbReference type="GO" id="GO:0005886">
    <property type="term" value="C:plasma membrane"/>
    <property type="evidence" value="ECO:0007669"/>
    <property type="project" value="UniProtKB-SubCell"/>
</dbReference>
<dbReference type="InterPro" id="IPR004089">
    <property type="entry name" value="MCPsignal_dom"/>
</dbReference>
<dbReference type="Pfam" id="PF00015">
    <property type="entry name" value="MCPsignal"/>
    <property type="match status" value="1"/>
</dbReference>
<protein>
    <submittedName>
        <fullName evidence="11">Methyl-accepting chemotaxis protein McpA</fullName>
    </submittedName>
</protein>
<feature type="transmembrane region" description="Helical" evidence="9">
    <location>
        <begin position="294"/>
        <end position="313"/>
    </location>
</feature>
<dbReference type="Proteomes" id="UP000186112">
    <property type="component" value="Unassembled WGS sequence"/>
</dbReference>
<dbReference type="CDD" id="cd12912">
    <property type="entry name" value="PDC2_MCP_like"/>
    <property type="match status" value="1"/>
</dbReference>
<dbReference type="Gene3D" id="1.10.287.950">
    <property type="entry name" value="Methyl-accepting chemotaxis protein"/>
    <property type="match status" value="1"/>
</dbReference>
<evidence type="ECO:0000256" key="5">
    <source>
        <dbReference type="ARBA" id="ARBA00022989"/>
    </source>
</evidence>
<keyword evidence="12" id="KW-1185">Reference proteome</keyword>
<evidence type="ECO:0000313" key="11">
    <source>
        <dbReference type="EMBL" id="OLS02366.1"/>
    </source>
</evidence>
<dbReference type="PROSITE" id="PS50111">
    <property type="entry name" value="CHEMOTAXIS_TRANSDUC_2"/>
    <property type="match status" value="1"/>
</dbReference>
<comment type="caution">
    <text evidence="11">The sequence shown here is derived from an EMBL/GenBank/DDBJ whole genome shotgun (WGS) entry which is preliminary data.</text>
</comment>
<keyword evidence="2" id="KW-1003">Cell membrane</keyword>
<evidence type="ECO:0000256" key="4">
    <source>
        <dbReference type="ARBA" id="ARBA00022692"/>
    </source>
</evidence>
<organism evidence="11 12">
    <name type="scientific">Tissierella creatinophila DSM 6911</name>
    <dbReference type="NCBI Taxonomy" id="1123403"/>
    <lineage>
        <taxon>Bacteria</taxon>
        <taxon>Bacillati</taxon>
        <taxon>Bacillota</taxon>
        <taxon>Tissierellia</taxon>
        <taxon>Tissierellales</taxon>
        <taxon>Tissierellaceae</taxon>
        <taxon>Tissierella</taxon>
    </lineage>
</organism>
<dbReference type="GO" id="GO:0007165">
    <property type="term" value="P:signal transduction"/>
    <property type="evidence" value="ECO:0007669"/>
    <property type="project" value="UniProtKB-KW"/>
</dbReference>
<dbReference type="SUPFAM" id="SSF103190">
    <property type="entry name" value="Sensory domain-like"/>
    <property type="match status" value="1"/>
</dbReference>
<evidence type="ECO:0000256" key="9">
    <source>
        <dbReference type="SAM" id="Phobius"/>
    </source>
</evidence>
<evidence type="ECO:0000256" key="8">
    <source>
        <dbReference type="PROSITE-ProRule" id="PRU00284"/>
    </source>
</evidence>
<dbReference type="OrthoDB" id="13222at2"/>
<dbReference type="InterPro" id="IPR033479">
    <property type="entry name" value="dCache_1"/>
</dbReference>
<feature type="domain" description="Methyl-accepting transducer" evidence="10">
    <location>
        <begin position="389"/>
        <end position="646"/>
    </location>
</feature>
<dbReference type="Pfam" id="PF02743">
    <property type="entry name" value="dCache_1"/>
    <property type="match status" value="1"/>
</dbReference>
<dbReference type="PANTHER" id="PTHR32089:SF112">
    <property type="entry name" value="LYSOZYME-LIKE PROTEIN-RELATED"/>
    <property type="match status" value="1"/>
</dbReference>
<sequence>MSKEKSGRFKSIKFKIISTMIIICILSIVSSISVSYISSSGIVSNLVDDKMRESVKFQSETISTWLEERIKYVESHSINPLVKEMNIESAVEYLKNDIEDKKDIYDVFFIADLNGDYISTRDTNNVGNIKDRDYFKEVLKGETVLSNVVNSKTTGKPISVIASPIKDHSGKIVGVLAGSLDLNKLSSIIEEFSSVKEERYSFIIDNEGLVLAHPNKDIVMKENISIKSNEVGEDLVKASKEILNGDNNFVSYSQKGTTINAYYNKIEISNGWSMVTKIPKDIIYKPLKNMLSTLIYVGISSLIFVVIISIFVGKSLSNPIISLSDEINKVGDLELSLDGENTNLSSRKDEIGSMRISIINMKTKLINIINSILNISSEVSNDSNKLTSSIDETSKSIDEVAKTVEEMAQATSEQARNTEEGLNRLVSLSRKIDGVNTNAKLMEEYIDETRVSTQKGSHSVSLLNVKMADNDKIAGKVADSVVSLLENSKAIGDISNKIGEIAEHVNLLSLNATIEAARAGEHGKGFAVVADEIRRLAHATNESSGQIVEIVRNVQNEIEETNQGMVLAGETITELRKVIDDTEIDFKNISDFVLKIVNQVEVLGKDIVDITMDKEDVVKSIQNIAAISEQSSAGAQEISASIEEQSAIIQQILNMADNFNSVTNKLNLEIAKFKL</sequence>
<feature type="transmembrane region" description="Helical" evidence="9">
    <location>
        <begin position="12"/>
        <end position="37"/>
    </location>
</feature>
<evidence type="ECO:0000256" key="6">
    <source>
        <dbReference type="ARBA" id="ARBA00023136"/>
    </source>
</evidence>
<dbReference type="RefSeq" id="WP_075727171.1">
    <property type="nucleotide sequence ID" value="NZ_LTDM01000032.1"/>
</dbReference>